<dbReference type="GO" id="GO:0071107">
    <property type="term" value="P:response to parathyroid hormone"/>
    <property type="evidence" value="ECO:0007669"/>
    <property type="project" value="InterPro"/>
</dbReference>
<dbReference type="Proteomes" id="UP000011080">
    <property type="component" value="Unassembled WGS sequence"/>
</dbReference>
<gene>
    <name evidence="2" type="ORF">M91_09881</name>
</gene>
<evidence type="ECO:0000313" key="2">
    <source>
        <dbReference type="EMBL" id="ELR51696.1"/>
    </source>
</evidence>
<proteinExistence type="predicted"/>
<feature type="compositionally biased region" description="Acidic residues" evidence="1">
    <location>
        <begin position="129"/>
        <end position="156"/>
    </location>
</feature>
<feature type="compositionally biased region" description="Basic residues" evidence="1">
    <location>
        <begin position="243"/>
        <end position="252"/>
    </location>
</feature>
<accession>L8I6D5</accession>
<dbReference type="STRING" id="72004.ENSBMUP00000015208"/>
<feature type="compositionally biased region" description="Basic and acidic residues" evidence="1">
    <location>
        <begin position="213"/>
        <end position="229"/>
    </location>
</feature>
<organism evidence="2 3">
    <name type="scientific">Bos mutus</name>
    <name type="common">wild yak</name>
    <dbReference type="NCBI Taxonomy" id="72004"/>
    <lineage>
        <taxon>Eukaryota</taxon>
        <taxon>Metazoa</taxon>
        <taxon>Chordata</taxon>
        <taxon>Craniata</taxon>
        <taxon>Vertebrata</taxon>
        <taxon>Euteleostomi</taxon>
        <taxon>Mammalia</taxon>
        <taxon>Eutheria</taxon>
        <taxon>Laurasiatheria</taxon>
        <taxon>Artiodactyla</taxon>
        <taxon>Ruminantia</taxon>
        <taxon>Pecora</taxon>
        <taxon>Bovidae</taxon>
        <taxon>Bovinae</taxon>
        <taxon>Bos</taxon>
    </lineage>
</organism>
<sequence>MEQYFSVVLLLSEPVSNERQKRAPFSALAADALRSCSLQSQRVGRIRRVCVRMDRRSRPQLGRRARHNYNDLCPPIGRRAATALLWLSCSIALLRALATSSTRAQQRAAAQRRTFLNAHHRSAAQCPEYQEEEFDYESETESESEIESETEFETESDTAPTTEPETEPEDEPGPVVPKRPTFHQSLTERLSALRLRSPDASPSRAPPSTQESESPRQGEEPEDKDPRDPEESEEPKEEEKQQQHRCKPKKPTRRDPSPESPSKRGAIPIRRH</sequence>
<feature type="compositionally biased region" description="Low complexity" evidence="1">
    <location>
        <begin position="198"/>
        <end position="208"/>
    </location>
</feature>
<dbReference type="AlphaFoldDB" id="L8I6D5"/>
<evidence type="ECO:0000256" key="1">
    <source>
        <dbReference type="SAM" id="MobiDB-lite"/>
    </source>
</evidence>
<dbReference type="EMBL" id="JH881913">
    <property type="protein sequence ID" value="ELR51696.1"/>
    <property type="molecule type" value="Genomic_DNA"/>
</dbReference>
<evidence type="ECO:0000313" key="3">
    <source>
        <dbReference type="Proteomes" id="UP000011080"/>
    </source>
</evidence>
<protein>
    <submittedName>
        <fullName evidence="2">Neuroendocrine secretory protein 55</fullName>
    </submittedName>
</protein>
<dbReference type="InterPro" id="IPR009434">
    <property type="entry name" value="NESP55"/>
</dbReference>
<name>L8I6D5_9CETA</name>
<dbReference type="Pfam" id="PF06390">
    <property type="entry name" value="NESP55"/>
    <property type="match status" value="2"/>
</dbReference>
<feature type="region of interest" description="Disordered" evidence="1">
    <location>
        <begin position="121"/>
        <end position="272"/>
    </location>
</feature>
<reference evidence="2 3" key="1">
    <citation type="journal article" date="2012" name="Nat. Genet.">
        <title>The yak genome and adaptation to life at high altitude.</title>
        <authorList>
            <person name="Qiu Q."/>
            <person name="Zhang G."/>
            <person name="Ma T."/>
            <person name="Qian W."/>
            <person name="Wang J."/>
            <person name="Ye Z."/>
            <person name="Cao C."/>
            <person name="Hu Q."/>
            <person name="Kim J."/>
            <person name="Larkin D.M."/>
            <person name="Auvil L."/>
            <person name="Capitanu B."/>
            <person name="Ma J."/>
            <person name="Lewin H.A."/>
            <person name="Qian X."/>
            <person name="Lang Y."/>
            <person name="Zhou R."/>
            <person name="Wang L."/>
            <person name="Wang K."/>
            <person name="Xia J."/>
            <person name="Liao S."/>
            <person name="Pan S."/>
            <person name="Lu X."/>
            <person name="Hou H."/>
            <person name="Wang Y."/>
            <person name="Zang X."/>
            <person name="Yin Y."/>
            <person name="Ma H."/>
            <person name="Zhang J."/>
            <person name="Wang Z."/>
            <person name="Zhang Y."/>
            <person name="Zhang D."/>
            <person name="Yonezawa T."/>
            <person name="Hasegawa M."/>
            <person name="Zhong Y."/>
            <person name="Liu W."/>
            <person name="Zhang Y."/>
            <person name="Huang Z."/>
            <person name="Zhang S."/>
            <person name="Long R."/>
            <person name="Yang H."/>
            <person name="Wang J."/>
            <person name="Lenstra J.A."/>
            <person name="Cooper D.N."/>
            <person name="Wu Y."/>
            <person name="Wang J."/>
            <person name="Shi P."/>
            <person name="Wang J."/>
            <person name="Liu J."/>
        </authorList>
    </citation>
    <scope>NUCLEOTIDE SEQUENCE [LARGE SCALE GENOMIC DNA]</scope>
    <source>
        <strain evidence="3">yakQH1</strain>
    </source>
</reference>